<keyword evidence="5 9" id="KW-0064">Aspartyl protease</keyword>
<evidence type="ECO:0000256" key="8">
    <source>
        <dbReference type="ARBA" id="ARBA00023136"/>
    </source>
</evidence>
<reference evidence="12 13" key="1">
    <citation type="submission" date="2018-10" db="EMBL/GenBank/DDBJ databases">
        <title>Genome Sequence of Cohnella sp.</title>
        <authorList>
            <person name="Srinivasan S."/>
            <person name="Kim M.K."/>
        </authorList>
    </citation>
    <scope>NUCLEOTIDE SEQUENCE [LARGE SCALE GENOMIC DNA]</scope>
    <source>
        <strain evidence="12 13">18JY8-7</strain>
    </source>
</reference>
<keyword evidence="4 9" id="KW-0812">Transmembrane</keyword>
<comment type="pathway">
    <text evidence="9">Protein modification; lipoprotein biosynthesis (signal peptide cleavage).</text>
</comment>
<keyword evidence="8 9" id="KW-0472">Membrane</keyword>
<dbReference type="Proteomes" id="UP000269097">
    <property type="component" value="Chromosome"/>
</dbReference>
<dbReference type="GO" id="GO:0004190">
    <property type="term" value="F:aspartic-type endopeptidase activity"/>
    <property type="evidence" value="ECO:0007669"/>
    <property type="project" value="UniProtKB-UniRule"/>
</dbReference>
<evidence type="ECO:0000313" key="13">
    <source>
        <dbReference type="Proteomes" id="UP000269097"/>
    </source>
</evidence>
<protein>
    <recommendedName>
        <fullName evidence="9">Lipoprotein signal peptidase</fullName>
        <ecNumber evidence="9">3.4.23.36</ecNumber>
    </recommendedName>
    <alternativeName>
        <fullName evidence="9">Prolipoprotein signal peptidase</fullName>
    </alternativeName>
    <alternativeName>
        <fullName evidence="9">Signal peptidase II</fullName>
        <shortName evidence="9">SPase II</shortName>
    </alternativeName>
</protein>
<dbReference type="NCBIfam" id="TIGR00077">
    <property type="entry name" value="lspA"/>
    <property type="match status" value="1"/>
</dbReference>
<keyword evidence="13" id="KW-1185">Reference proteome</keyword>
<evidence type="ECO:0000256" key="5">
    <source>
        <dbReference type="ARBA" id="ARBA00022750"/>
    </source>
</evidence>
<dbReference type="PROSITE" id="PS00855">
    <property type="entry name" value="SPASE_II"/>
    <property type="match status" value="1"/>
</dbReference>
<dbReference type="KEGG" id="coh:EAV92_07390"/>
<evidence type="ECO:0000256" key="4">
    <source>
        <dbReference type="ARBA" id="ARBA00022692"/>
    </source>
</evidence>
<keyword evidence="2 9" id="KW-1003">Cell membrane</keyword>
<keyword evidence="7 9" id="KW-1133">Transmembrane helix</keyword>
<dbReference type="EC" id="3.4.23.36" evidence="9"/>
<dbReference type="HAMAP" id="MF_00161">
    <property type="entry name" value="LspA"/>
    <property type="match status" value="1"/>
</dbReference>
<feature type="active site" evidence="9">
    <location>
        <position position="114"/>
    </location>
</feature>
<evidence type="ECO:0000256" key="6">
    <source>
        <dbReference type="ARBA" id="ARBA00022801"/>
    </source>
</evidence>
<feature type="active site" evidence="9">
    <location>
        <position position="132"/>
    </location>
</feature>
<comment type="function">
    <text evidence="9 10">This protein specifically catalyzes the removal of signal peptides from prolipoproteins.</text>
</comment>
<evidence type="ECO:0000256" key="11">
    <source>
        <dbReference type="RuleBase" id="RU004181"/>
    </source>
</evidence>
<comment type="catalytic activity">
    <reaction evidence="9 10">
        <text>Release of signal peptides from bacterial membrane prolipoproteins. Hydrolyzes -Xaa-Yaa-Zaa-|-(S,diacylglyceryl)Cys-, in which Xaa is hydrophobic (preferably Leu), and Yaa (Ala or Ser) and Zaa (Gly or Ala) have small, neutral side chains.</text>
        <dbReference type="EC" id="3.4.23.36"/>
    </reaction>
</comment>
<accession>A0A3G3JY13</accession>
<evidence type="ECO:0000256" key="9">
    <source>
        <dbReference type="HAMAP-Rule" id="MF_00161"/>
    </source>
</evidence>
<dbReference type="InterPro" id="IPR001872">
    <property type="entry name" value="Peptidase_A8"/>
</dbReference>
<dbReference type="GO" id="GO:0005886">
    <property type="term" value="C:plasma membrane"/>
    <property type="evidence" value="ECO:0007669"/>
    <property type="project" value="UniProtKB-SubCell"/>
</dbReference>
<gene>
    <name evidence="9 12" type="primary">lspA</name>
    <name evidence="12" type="ORF">EAV92_07390</name>
</gene>
<evidence type="ECO:0000256" key="2">
    <source>
        <dbReference type="ARBA" id="ARBA00022475"/>
    </source>
</evidence>
<feature type="transmembrane region" description="Helical" evidence="9">
    <location>
        <begin position="124"/>
        <end position="144"/>
    </location>
</feature>
<comment type="similarity">
    <text evidence="1 9 11">Belongs to the peptidase A8 family.</text>
</comment>
<keyword evidence="6 9" id="KW-0378">Hydrolase</keyword>
<dbReference type="RefSeq" id="WP_123040469.1">
    <property type="nucleotide sequence ID" value="NZ_CP033433.1"/>
</dbReference>
<dbReference type="PANTHER" id="PTHR33695">
    <property type="entry name" value="LIPOPROTEIN SIGNAL PEPTIDASE"/>
    <property type="match status" value="1"/>
</dbReference>
<evidence type="ECO:0000256" key="7">
    <source>
        <dbReference type="ARBA" id="ARBA00022989"/>
    </source>
</evidence>
<evidence type="ECO:0000256" key="3">
    <source>
        <dbReference type="ARBA" id="ARBA00022670"/>
    </source>
</evidence>
<proteinExistence type="inferred from homology"/>
<dbReference type="PANTHER" id="PTHR33695:SF1">
    <property type="entry name" value="LIPOPROTEIN SIGNAL PEPTIDASE"/>
    <property type="match status" value="1"/>
</dbReference>
<comment type="subcellular location">
    <subcellularLocation>
        <location evidence="9">Cell membrane</location>
        <topology evidence="9">Multi-pass membrane protein</topology>
    </subcellularLocation>
</comment>
<feature type="transmembrane region" description="Helical" evidence="9">
    <location>
        <begin position="60"/>
        <end position="77"/>
    </location>
</feature>
<evidence type="ECO:0000313" key="12">
    <source>
        <dbReference type="EMBL" id="AYQ72409.1"/>
    </source>
</evidence>
<dbReference type="Pfam" id="PF01252">
    <property type="entry name" value="Peptidase_A8"/>
    <property type="match status" value="1"/>
</dbReference>
<evidence type="ECO:0000256" key="1">
    <source>
        <dbReference type="ARBA" id="ARBA00006139"/>
    </source>
</evidence>
<name>A0A3G3JY13_9BACL</name>
<dbReference type="PRINTS" id="PR00781">
    <property type="entry name" value="LIPOSIGPTASE"/>
</dbReference>
<sequence length="166" mass="18729">MKYYYYWVALVVFALDQITKKIVSGTMQVGDQISVIGEFFKIQLYKNNGAAFSMLPNQQLFFIVITTAVVIGIIWYIQRNRNSGRTLLLAALGLILGGAIGNLFDRALYGEVVDFFKLTFGSYIFPIFNIADIGINIGVVLILLDTILDGRYKRTNVQRKTAEDRP</sequence>
<dbReference type="AlphaFoldDB" id="A0A3G3JY13"/>
<feature type="transmembrane region" description="Helical" evidence="9">
    <location>
        <begin position="86"/>
        <end position="104"/>
    </location>
</feature>
<comment type="caution">
    <text evidence="9">Lacks conserved residue(s) required for the propagation of feature annotation.</text>
</comment>
<dbReference type="UniPathway" id="UPA00665"/>
<keyword evidence="3 9" id="KW-0645">Protease</keyword>
<dbReference type="GO" id="GO:0006508">
    <property type="term" value="P:proteolysis"/>
    <property type="evidence" value="ECO:0007669"/>
    <property type="project" value="UniProtKB-KW"/>
</dbReference>
<evidence type="ECO:0000256" key="10">
    <source>
        <dbReference type="RuleBase" id="RU000594"/>
    </source>
</evidence>
<organism evidence="12 13">
    <name type="scientific">Cohnella candidum</name>
    <dbReference type="NCBI Taxonomy" id="2674991"/>
    <lineage>
        <taxon>Bacteria</taxon>
        <taxon>Bacillati</taxon>
        <taxon>Bacillota</taxon>
        <taxon>Bacilli</taxon>
        <taxon>Bacillales</taxon>
        <taxon>Paenibacillaceae</taxon>
        <taxon>Cohnella</taxon>
    </lineage>
</organism>
<dbReference type="EMBL" id="CP033433">
    <property type="protein sequence ID" value="AYQ72409.1"/>
    <property type="molecule type" value="Genomic_DNA"/>
</dbReference>